<dbReference type="EMBL" id="BEXD01000123">
    <property type="protein sequence ID" value="GBB84508.1"/>
    <property type="molecule type" value="Genomic_DNA"/>
</dbReference>
<sequence>MRPKSTTLEQSNLPIEIASEPTLTHKETTQTIIDLSDDLTEPTKNLDAETTQAEPQNIEVSMPPMKGTKR</sequence>
<feature type="region of interest" description="Disordered" evidence="1">
    <location>
        <begin position="34"/>
        <end position="70"/>
    </location>
</feature>
<proteinExistence type="predicted"/>
<dbReference type="Proteomes" id="UP000247702">
    <property type="component" value="Unassembled WGS sequence"/>
</dbReference>
<dbReference type="AlphaFoldDB" id="A0A2Z6QV08"/>
<protein>
    <submittedName>
        <fullName evidence="2">Uncharacterized protein</fullName>
    </submittedName>
</protein>
<name>A0A2Z6QV08_9GLOM</name>
<organism evidence="2 3">
    <name type="scientific">Rhizophagus clarus</name>
    <dbReference type="NCBI Taxonomy" id="94130"/>
    <lineage>
        <taxon>Eukaryota</taxon>
        <taxon>Fungi</taxon>
        <taxon>Fungi incertae sedis</taxon>
        <taxon>Mucoromycota</taxon>
        <taxon>Glomeromycotina</taxon>
        <taxon>Glomeromycetes</taxon>
        <taxon>Glomerales</taxon>
        <taxon>Glomeraceae</taxon>
        <taxon>Rhizophagus</taxon>
    </lineage>
</organism>
<keyword evidence="3" id="KW-1185">Reference proteome</keyword>
<feature type="compositionally biased region" description="Polar residues" evidence="1">
    <location>
        <begin position="48"/>
        <end position="59"/>
    </location>
</feature>
<comment type="caution">
    <text evidence="2">The sequence shown here is derived from an EMBL/GenBank/DDBJ whole genome shotgun (WGS) entry which is preliminary data.</text>
</comment>
<evidence type="ECO:0000313" key="3">
    <source>
        <dbReference type="Proteomes" id="UP000247702"/>
    </source>
</evidence>
<gene>
    <name evidence="2" type="ORF">RclHR1_11080003</name>
</gene>
<evidence type="ECO:0000256" key="1">
    <source>
        <dbReference type="SAM" id="MobiDB-lite"/>
    </source>
</evidence>
<reference evidence="2 3" key="1">
    <citation type="submission" date="2017-11" db="EMBL/GenBank/DDBJ databases">
        <title>The genome of Rhizophagus clarus HR1 reveals common genetic basis of auxotrophy among arbuscular mycorrhizal fungi.</title>
        <authorList>
            <person name="Kobayashi Y."/>
        </authorList>
    </citation>
    <scope>NUCLEOTIDE SEQUENCE [LARGE SCALE GENOMIC DNA]</scope>
    <source>
        <strain evidence="2 3">HR1</strain>
    </source>
</reference>
<accession>A0A2Z6QV08</accession>
<evidence type="ECO:0000313" key="2">
    <source>
        <dbReference type="EMBL" id="GBB84508.1"/>
    </source>
</evidence>